<protein>
    <submittedName>
        <fullName evidence="2">Molybdopterin-dependent oxidoreductase</fullName>
    </submittedName>
</protein>
<dbReference type="InterPro" id="IPR037165">
    <property type="entry name" value="AldOxase/xan_DH_Mopterin-bd_sf"/>
</dbReference>
<gene>
    <name evidence="2" type="ORF">OM076_18215</name>
</gene>
<dbReference type="AlphaFoldDB" id="A0A9X3MVQ3"/>
<sequence>MADEAYRAVFLRVHPTGKMVLSLTTEPDGNEGRYAQLVASELGVPALDVKVVPADESRFGTGHGFNTSPSDGVPTAIASATEKIRAKAHLIAGVALETPADDLKWEDGVFVGPAGARTIADIALYAHGSGELPPGVEGGLDAQAVYR</sequence>
<reference evidence="2" key="1">
    <citation type="submission" date="2022-10" db="EMBL/GenBank/DDBJ databases">
        <title>The WGS of Solirubrobacter ginsenosidimutans DSM 21036.</title>
        <authorList>
            <person name="Jiang Z."/>
        </authorList>
    </citation>
    <scope>NUCLEOTIDE SEQUENCE</scope>
    <source>
        <strain evidence="2">DSM 21036</strain>
    </source>
</reference>
<evidence type="ECO:0000259" key="1">
    <source>
        <dbReference type="Pfam" id="PF20256"/>
    </source>
</evidence>
<dbReference type="RefSeq" id="WP_270041450.1">
    <property type="nucleotide sequence ID" value="NZ_JAPDOD010000017.1"/>
</dbReference>
<comment type="caution">
    <text evidence="2">The sequence shown here is derived from an EMBL/GenBank/DDBJ whole genome shotgun (WGS) entry which is preliminary data.</text>
</comment>
<name>A0A9X3MVQ3_9ACTN</name>
<dbReference type="EMBL" id="JAPDOD010000017">
    <property type="protein sequence ID" value="MDA0162213.1"/>
    <property type="molecule type" value="Genomic_DNA"/>
</dbReference>
<evidence type="ECO:0000313" key="2">
    <source>
        <dbReference type="EMBL" id="MDA0162213.1"/>
    </source>
</evidence>
<dbReference type="Proteomes" id="UP001149140">
    <property type="component" value="Unassembled WGS sequence"/>
</dbReference>
<dbReference type="SUPFAM" id="SSF56003">
    <property type="entry name" value="Molybdenum cofactor-binding domain"/>
    <property type="match status" value="1"/>
</dbReference>
<evidence type="ECO:0000313" key="3">
    <source>
        <dbReference type="Proteomes" id="UP001149140"/>
    </source>
</evidence>
<dbReference type="Gene3D" id="3.30.365.10">
    <property type="entry name" value="Aldehyde oxidase/xanthine dehydrogenase, molybdopterin binding domain"/>
    <property type="match status" value="1"/>
</dbReference>
<proteinExistence type="predicted"/>
<dbReference type="InterPro" id="IPR046867">
    <property type="entry name" value="AldOxase/xan_DH_MoCoBD2"/>
</dbReference>
<accession>A0A9X3MVQ3</accession>
<dbReference type="Pfam" id="PF20256">
    <property type="entry name" value="MoCoBD_2"/>
    <property type="match status" value="1"/>
</dbReference>
<feature type="domain" description="Aldehyde oxidase/xanthine dehydrogenase second molybdopterin binding" evidence="1">
    <location>
        <begin position="8"/>
        <end position="146"/>
    </location>
</feature>
<organism evidence="2 3">
    <name type="scientific">Solirubrobacter ginsenosidimutans</name>
    <dbReference type="NCBI Taxonomy" id="490573"/>
    <lineage>
        <taxon>Bacteria</taxon>
        <taxon>Bacillati</taxon>
        <taxon>Actinomycetota</taxon>
        <taxon>Thermoleophilia</taxon>
        <taxon>Solirubrobacterales</taxon>
        <taxon>Solirubrobacteraceae</taxon>
        <taxon>Solirubrobacter</taxon>
    </lineage>
</organism>
<dbReference type="GO" id="GO:0016491">
    <property type="term" value="F:oxidoreductase activity"/>
    <property type="evidence" value="ECO:0007669"/>
    <property type="project" value="InterPro"/>
</dbReference>
<keyword evidence="3" id="KW-1185">Reference proteome</keyword>